<protein>
    <submittedName>
        <fullName evidence="1">Uncharacterized protein</fullName>
    </submittedName>
</protein>
<dbReference type="Proteomes" id="UP001200537">
    <property type="component" value="Unassembled WGS sequence"/>
</dbReference>
<comment type="caution">
    <text evidence="1">The sequence shown here is derived from an EMBL/GenBank/DDBJ whole genome shotgun (WGS) entry which is preliminary data.</text>
</comment>
<dbReference type="AlphaFoldDB" id="A0AAJ1BCH5"/>
<feature type="non-terminal residue" evidence="1">
    <location>
        <position position="1"/>
    </location>
</feature>
<evidence type="ECO:0000313" key="2">
    <source>
        <dbReference type="Proteomes" id="UP001200537"/>
    </source>
</evidence>
<dbReference type="EMBL" id="JAKNHJ010000011">
    <property type="protein sequence ID" value="MCG4618091.1"/>
    <property type="molecule type" value="Genomic_DNA"/>
</dbReference>
<gene>
    <name evidence="1" type="ORF">L0M99_06245</name>
</gene>
<sequence>TQSVLVEGTLQGLQLCDTGHNRNQGVSSYLDFLQKVEKLRNENHLRCSTYVFVFRSFVLFVYGITK</sequence>
<dbReference type="RefSeq" id="WP_238128096.1">
    <property type="nucleotide sequence ID" value="NZ_JAKNHJ010000011.1"/>
</dbReference>
<proteinExistence type="predicted"/>
<evidence type="ECO:0000313" key="1">
    <source>
        <dbReference type="EMBL" id="MCG4618091.1"/>
    </source>
</evidence>
<name>A0AAJ1BCH5_9ACTO</name>
<organism evidence="1 2">
    <name type="scientific">Varibaculum cambriense</name>
    <dbReference type="NCBI Taxonomy" id="184870"/>
    <lineage>
        <taxon>Bacteria</taxon>
        <taxon>Bacillati</taxon>
        <taxon>Actinomycetota</taxon>
        <taxon>Actinomycetes</taxon>
        <taxon>Actinomycetales</taxon>
        <taxon>Actinomycetaceae</taxon>
        <taxon>Varibaculum</taxon>
    </lineage>
</organism>
<accession>A0AAJ1BCH5</accession>
<reference evidence="1" key="1">
    <citation type="submission" date="2022-01" db="EMBL/GenBank/DDBJ databases">
        <title>Collection of gut derived symbiotic bacterial strains cultured from healthy donors.</title>
        <authorList>
            <person name="Lin H."/>
            <person name="Kohout C."/>
            <person name="Waligurski E."/>
            <person name="Pamer E.G."/>
        </authorList>
    </citation>
    <scope>NUCLEOTIDE SEQUENCE</scope>
    <source>
        <strain evidence="1">DFI.7.46</strain>
    </source>
</reference>